<organism evidence="2 3">
    <name type="scientific">Streptomyces narbonensis</name>
    <dbReference type="NCBI Taxonomy" id="67333"/>
    <lineage>
        <taxon>Bacteria</taxon>
        <taxon>Bacillati</taxon>
        <taxon>Actinomycetota</taxon>
        <taxon>Actinomycetes</taxon>
        <taxon>Kitasatosporales</taxon>
        <taxon>Streptomycetaceae</taxon>
        <taxon>Streptomyces</taxon>
    </lineage>
</organism>
<proteinExistence type="predicted"/>
<dbReference type="RefSeq" id="WP_358476832.1">
    <property type="nucleotide sequence ID" value="NZ_JBEZAE010000025.1"/>
</dbReference>
<evidence type="ECO:0000256" key="1">
    <source>
        <dbReference type="SAM" id="MobiDB-lite"/>
    </source>
</evidence>
<comment type="caution">
    <text evidence="2">The sequence shown here is derived from an EMBL/GenBank/DDBJ whole genome shotgun (WGS) entry which is preliminary data.</text>
</comment>
<reference evidence="2 3" key="1">
    <citation type="submission" date="2024-06" db="EMBL/GenBank/DDBJ databases">
        <title>The Natural Products Discovery Center: Release of the First 8490 Sequenced Strains for Exploring Actinobacteria Biosynthetic Diversity.</title>
        <authorList>
            <person name="Kalkreuter E."/>
            <person name="Kautsar S.A."/>
            <person name="Yang D."/>
            <person name="Bader C.D."/>
            <person name="Teijaro C.N."/>
            <person name="Fluegel L."/>
            <person name="Davis C.M."/>
            <person name="Simpson J.R."/>
            <person name="Lauterbach L."/>
            <person name="Steele A.D."/>
            <person name="Gui C."/>
            <person name="Meng S."/>
            <person name="Li G."/>
            <person name="Viehrig K."/>
            <person name="Ye F."/>
            <person name="Su P."/>
            <person name="Kiefer A.F."/>
            <person name="Nichols A."/>
            <person name="Cepeda A.J."/>
            <person name="Yan W."/>
            <person name="Fan B."/>
            <person name="Jiang Y."/>
            <person name="Adhikari A."/>
            <person name="Zheng C.-J."/>
            <person name="Schuster L."/>
            <person name="Cowan T.M."/>
            <person name="Smanski M.J."/>
            <person name="Chevrette M.G."/>
            <person name="De Carvalho L.P.S."/>
            <person name="Shen B."/>
        </authorList>
    </citation>
    <scope>NUCLEOTIDE SEQUENCE [LARGE SCALE GENOMIC DNA]</scope>
    <source>
        <strain evidence="2 3">NPDC045974</strain>
    </source>
</reference>
<feature type="compositionally biased region" description="Low complexity" evidence="1">
    <location>
        <begin position="204"/>
        <end position="213"/>
    </location>
</feature>
<protein>
    <submittedName>
        <fullName evidence="2">Uncharacterized protein</fullName>
    </submittedName>
</protein>
<evidence type="ECO:0000313" key="2">
    <source>
        <dbReference type="EMBL" id="MEU7074312.1"/>
    </source>
</evidence>
<evidence type="ECO:0000313" key="3">
    <source>
        <dbReference type="Proteomes" id="UP001551329"/>
    </source>
</evidence>
<dbReference type="Proteomes" id="UP001551329">
    <property type="component" value="Unassembled WGS sequence"/>
</dbReference>
<accession>A0ABV3CHR6</accession>
<keyword evidence="3" id="KW-1185">Reference proteome</keyword>
<name>A0ABV3CHR6_9ACTN</name>
<gene>
    <name evidence="2" type="ORF">AB0A88_29915</name>
</gene>
<dbReference type="EMBL" id="JBEZAE010000025">
    <property type="protein sequence ID" value="MEU7074312.1"/>
    <property type="molecule type" value="Genomic_DNA"/>
</dbReference>
<feature type="region of interest" description="Disordered" evidence="1">
    <location>
        <begin position="204"/>
        <end position="229"/>
    </location>
</feature>
<feature type="region of interest" description="Disordered" evidence="1">
    <location>
        <begin position="1"/>
        <end position="22"/>
    </location>
</feature>
<sequence>MEPATYAVDPRPTGPPWRSWDEVGEDEAARRGLYARVHSVSFGARNRIVIAPGDSRSMVLIPERCEGYCRGVDGRDGPNLACEGCGRPVATRRDDCGMWQTVWLEPDAVERRPSGLPAGPPPDWDDLERAEQRVPPVEPDGAWSIRWEAALGVALAHLVAVTGNRPVSLPAGPVTELFGHAVDRCVPVESWARPWAEPWAGAAAGSEAVVGAEDGPDSGLGPDSELGPETGLGPASGLATWSVELAGPGIGTPRPRPDVLLVPRHPLTGDPWRPPGDEGAVVPLDSGVWAYLAHPGETSPLPATGVLPEGVLRDDYPLPQRPWRLLKPDRHAFEGTLVRLPEVRHPRLRGFRDSRHTP</sequence>